<dbReference type="GO" id="GO:0004493">
    <property type="term" value="F:methylmalonyl-CoA epimerase activity"/>
    <property type="evidence" value="ECO:0007669"/>
    <property type="project" value="TreeGrafter"/>
</dbReference>
<dbReference type="RefSeq" id="WP_045033016.1">
    <property type="nucleotide sequence ID" value="NZ_JRHC01000006.1"/>
</dbReference>
<dbReference type="GO" id="GO:0046491">
    <property type="term" value="P:L-methylmalonyl-CoA metabolic process"/>
    <property type="evidence" value="ECO:0007669"/>
    <property type="project" value="TreeGrafter"/>
</dbReference>
<reference evidence="3 4" key="1">
    <citation type="submission" date="2014-09" db="EMBL/GenBank/DDBJ databases">
        <title>Draft Genome Sequence of Draconibacterium sp. JN14CK-3.</title>
        <authorList>
            <person name="Dong C."/>
            <person name="Lai Q."/>
            <person name="Shao Z."/>
        </authorList>
    </citation>
    <scope>NUCLEOTIDE SEQUENCE [LARGE SCALE GENOMIC DNA]</scope>
    <source>
        <strain evidence="3 4">JN14CK-3</strain>
    </source>
</reference>
<name>A0A0D8J6V4_9BACT</name>
<dbReference type="EMBL" id="JRHC01000006">
    <property type="protein sequence ID" value="KJF42226.1"/>
    <property type="molecule type" value="Genomic_DNA"/>
</dbReference>
<dbReference type="InterPro" id="IPR029068">
    <property type="entry name" value="Glyas_Bleomycin-R_OHBP_Dase"/>
</dbReference>
<dbReference type="PANTHER" id="PTHR43048:SF3">
    <property type="entry name" value="METHYLMALONYL-COA EPIMERASE, MITOCHONDRIAL"/>
    <property type="match status" value="1"/>
</dbReference>
<evidence type="ECO:0000259" key="2">
    <source>
        <dbReference type="PROSITE" id="PS51819"/>
    </source>
</evidence>
<evidence type="ECO:0000256" key="1">
    <source>
        <dbReference type="ARBA" id="ARBA00022723"/>
    </source>
</evidence>
<proteinExistence type="predicted"/>
<dbReference type="SUPFAM" id="SSF54593">
    <property type="entry name" value="Glyoxalase/Bleomycin resistance protein/Dihydroxybiphenyl dioxygenase"/>
    <property type="match status" value="2"/>
</dbReference>
<keyword evidence="1" id="KW-0479">Metal-binding</keyword>
<dbReference type="PATRIC" id="fig|1544798.3.peg.4325"/>
<keyword evidence="4" id="KW-1185">Reference proteome</keyword>
<dbReference type="PANTHER" id="PTHR43048">
    <property type="entry name" value="METHYLMALONYL-COA EPIMERASE"/>
    <property type="match status" value="1"/>
</dbReference>
<feature type="domain" description="VOC" evidence="2">
    <location>
        <begin position="7"/>
        <end position="147"/>
    </location>
</feature>
<dbReference type="InterPro" id="IPR037523">
    <property type="entry name" value="VOC_core"/>
</dbReference>
<dbReference type="STRING" id="1544798.LH29_20750"/>
<dbReference type="OrthoDB" id="9795618at2"/>
<gene>
    <name evidence="3" type="ORF">LH29_20750</name>
</gene>
<feature type="domain" description="VOC" evidence="2">
    <location>
        <begin position="161"/>
        <end position="317"/>
    </location>
</feature>
<sequence>MKAQINGIQQLGVGVEDLQEAWKWYREHFSMDIRMFEDEATAELMLAHTAGKTRDRRAVLALNMQGGGGFEIWQHTGKKPEPINFEIQLGDLGINIGKIKTENVQAVYDKFSASELNLLTPISKDPAGNDHFFMKDIYGNMWEIKNQEGVFRKKEKSLSGGVLGTIIGVKDMDTSLKVYQEILQYDEIVYDETGVFEDYKGIPGGDKKFRRVLLRHSDVKQGAFSPFFGQSVIELVQAFDYEPKDIYEGRIWGDPGFIHLCFDINGMDQFREKAKAIGYPFTVDSAKAMESFDMGEAAGNFAYIQAPEGTLIEFVETHKIPIVKKIGWYIDLRKRGYHPLPKWIMNMFRFMRVKDKK</sequence>
<protein>
    <submittedName>
        <fullName evidence="3">Glyoxalase</fullName>
    </submittedName>
</protein>
<accession>A0A0D8J6V4</accession>
<dbReference type="PROSITE" id="PS51819">
    <property type="entry name" value="VOC"/>
    <property type="match status" value="2"/>
</dbReference>
<dbReference type="AlphaFoldDB" id="A0A0D8J6V4"/>
<dbReference type="Gene3D" id="3.10.180.10">
    <property type="entry name" value="2,3-Dihydroxybiphenyl 1,2-Dioxygenase, domain 1"/>
    <property type="match status" value="2"/>
</dbReference>
<evidence type="ECO:0000313" key="3">
    <source>
        <dbReference type="EMBL" id="KJF42226.1"/>
    </source>
</evidence>
<organism evidence="3 4">
    <name type="scientific">Draconibacterium sediminis</name>
    <dbReference type="NCBI Taxonomy" id="1544798"/>
    <lineage>
        <taxon>Bacteria</taxon>
        <taxon>Pseudomonadati</taxon>
        <taxon>Bacteroidota</taxon>
        <taxon>Bacteroidia</taxon>
        <taxon>Marinilabiliales</taxon>
        <taxon>Prolixibacteraceae</taxon>
        <taxon>Draconibacterium</taxon>
    </lineage>
</organism>
<dbReference type="InterPro" id="IPR004360">
    <property type="entry name" value="Glyas_Fos-R_dOase_dom"/>
</dbReference>
<evidence type="ECO:0000313" key="4">
    <source>
        <dbReference type="Proteomes" id="UP000032544"/>
    </source>
</evidence>
<dbReference type="Proteomes" id="UP000032544">
    <property type="component" value="Unassembled WGS sequence"/>
</dbReference>
<comment type="caution">
    <text evidence="3">The sequence shown here is derived from an EMBL/GenBank/DDBJ whole genome shotgun (WGS) entry which is preliminary data.</text>
</comment>
<dbReference type="GO" id="GO:0046872">
    <property type="term" value="F:metal ion binding"/>
    <property type="evidence" value="ECO:0007669"/>
    <property type="project" value="UniProtKB-KW"/>
</dbReference>
<dbReference type="InterPro" id="IPR051785">
    <property type="entry name" value="MMCE/EMCE_epimerase"/>
</dbReference>
<dbReference type="Pfam" id="PF00903">
    <property type="entry name" value="Glyoxalase"/>
    <property type="match status" value="1"/>
</dbReference>